<protein>
    <submittedName>
        <fullName evidence="2">Uncharacterized protein</fullName>
    </submittedName>
</protein>
<evidence type="ECO:0000256" key="1">
    <source>
        <dbReference type="SAM" id="MobiDB-lite"/>
    </source>
</evidence>
<sequence>TPVASTSSLPSSSYSRSHLQPQSGDETIIKDIMGSVDADLLREKED</sequence>
<proteinExistence type="predicted"/>
<evidence type="ECO:0000313" key="3">
    <source>
        <dbReference type="Proteomes" id="UP001057375"/>
    </source>
</evidence>
<name>A0ABQ5KHP6_9EUKA</name>
<organism evidence="2 3">
    <name type="scientific">Aduncisulcus paluster</name>
    <dbReference type="NCBI Taxonomy" id="2918883"/>
    <lineage>
        <taxon>Eukaryota</taxon>
        <taxon>Metamonada</taxon>
        <taxon>Carpediemonas-like organisms</taxon>
        <taxon>Aduncisulcus</taxon>
    </lineage>
</organism>
<dbReference type="EMBL" id="BQXS01021275">
    <property type="protein sequence ID" value="GKT30954.1"/>
    <property type="molecule type" value="Genomic_DNA"/>
</dbReference>
<evidence type="ECO:0000313" key="2">
    <source>
        <dbReference type="EMBL" id="GKT30954.1"/>
    </source>
</evidence>
<keyword evidence="3" id="KW-1185">Reference proteome</keyword>
<accession>A0ABQ5KHP6</accession>
<feature type="compositionally biased region" description="Low complexity" evidence="1">
    <location>
        <begin position="1"/>
        <end position="23"/>
    </location>
</feature>
<gene>
    <name evidence="2" type="ORF">ADUPG1_014880</name>
</gene>
<reference evidence="2" key="1">
    <citation type="submission" date="2022-03" db="EMBL/GenBank/DDBJ databases">
        <title>Draft genome sequence of Aduncisulcus paluster, a free-living microaerophilic Fornicata.</title>
        <authorList>
            <person name="Yuyama I."/>
            <person name="Kume K."/>
            <person name="Tamura T."/>
            <person name="Inagaki Y."/>
            <person name="Hashimoto T."/>
        </authorList>
    </citation>
    <scope>NUCLEOTIDE SEQUENCE</scope>
    <source>
        <strain evidence="2">NY0171</strain>
    </source>
</reference>
<feature type="region of interest" description="Disordered" evidence="1">
    <location>
        <begin position="1"/>
        <end position="29"/>
    </location>
</feature>
<comment type="caution">
    <text evidence="2">The sequence shown here is derived from an EMBL/GenBank/DDBJ whole genome shotgun (WGS) entry which is preliminary data.</text>
</comment>
<feature type="non-terminal residue" evidence="2">
    <location>
        <position position="1"/>
    </location>
</feature>
<dbReference type="Proteomes" id="UP001057375">
    <property type="component" value="Unassembled WGS sequence"/>
</dbReference>
<feature type="non-terminal residue" evidence="2">
    <location>
        <position position="46"/>
    </location>
</feature>